<dbReference type="InterPro" id="IPR044865">
    <property type="entry name" value="MRH_dom"/>
</dbReference>
<dbReference type="InterPro" id="IPR009011">
    <property type="entry name" value="Man6P_isomerase_rcpt-bd_dom_sf"/>
</dbReference>
<dbReference type="GO" id="GO:0005788">
    <property type="term" value="C:endoplasmic reticulum lumen"/>
    <property type="evidence" value="ECO:0007669"/>
    <property type="project" value="TreeGrafter"/>
</dbReference>
<evidence type="ECO:0000256" key="5">
    <source>
        <dbReference type="ARBA" id="ARBA00022734"/>
    </source>
</evidence>
<organism evidence="12 13">
    <name type="scientific">Filobasidium floriforme</name>
    <dbReference type="NCBI Taxonomy" id="5210"/>
    <lineage>
        <taxon>Eukaryota</taxon>
        <taxon>Fungi</taxon>
        <taxon>Dikarya</taxon>
        <taxon>Basidiomycota</taxon>
        <taxon>Agaricomycotina</taxon>
        <taxon>Tremellomycetes</taxon>
        <taxon>Filobasidiales</taxon>
        <taxon>Filobasidiaceae</taxon>
        <taxon>Filobasidium</taxon>
    </lineage>
</organism>
<name>A0A8K0NTW4_9TREE</name>
<protein>
    <recommendedName>
        <fullName evidence="3">Protein OS-9 homolog</fullName>
    </recommendedName>
</protein>
<dbReference type="GO" id="GO:0030970">
    <property type="term" value="P:retrograde protein transport, ER to cytosol"/>
    <property type="evidence" value="ECO:0007669"/>
    <property type="project" value="TreeGrafter"/>
</dbReference>
<feature type="region of interest" description="Disordered" evidence="9">
    <location>
        <begin position="73"/>
        <end position="112"/>
    </location>
</feature>
<evidence type="ECO:0000313" key="13">
    <source>
        <dbReference type="Proteomes" id="UP000812966"/>
    </source>
</evidence>
<evidence type="ECO:0000313" key="12">
    <source>
        <dbReference type="EMBL" id="KAG7575406.1"/>
    </source>
</evidence>
<feature type="signal peptide" evidence="10">
    <location>
        <begin position="1"/>
        <end position="25"/>
    </location>
</feature>
<reference evidence="12" key="1">
    <citation type="submission" date="2020-04" db="EMBL/GenBank/DDBJ databases">
        <title>Analysis of mating type loci in Filobasidium floriforme.</title>
        <authorList>
            <person name="Nowrousian M."/>
        </authorList>
    </citation>
    <scope>NUCLEOTIDE SEQUENCE</scope>
    <source>
        <strain evidence="12">CBS 6242</strain>
    </source>
</reference>
<comment type="similarity">
    <text evidence="2">Belongs to the OS-9 family.</text>
</comment>
<keyword evidence="13" id="KW-1185">Reference proteome</keyword>
<feature type="region of interest" description="Disordered" evidence="9">
    <location>
        <begin position="429"/>
        <end position="448"/>
    </location>
</feature>
<evidence type="ECO:0000259" key="11">
    <source>
        <dbReference type="PROSITE" id="PS51914"/>
    </source>
</evidence>
<dbReference type="AlphaFoldDB" id="A0A8K0NTW4"/>
<evidence type="ECO:0000256" key="9">
    <source>
        <dbReference type="SAM" id="MobiDB-lite"/>
    </source>
</evidence>
<gene>
    <name evidence="12" type="ORF">FFLO_00396</name>
</gene>
<dbReference type="EMBL" id="JABELV010000004">
    <property type="protein sequence ID" value="KAG7575406.1"/>
    <property type="molecule type" value="Genomic_DNA"/>
</dbReference>
<evidence type="ECO:0000256" key="3">
    <source>
        <dbReference type="ARBA" id="ARBA00018727"/>
    </source>
</evidence>
<dbReference type="Gene3D" id="2.70.130.10">
    <property type="entry name" value="Mannose-6-phosphate receptor binding domain"/>
    <property type="match status" value="1"/>
</dbReference>
<dbReference type="InterPro" id="IPR045149">
    <property type="entry name" value="OS-9-like"/>
</dbReference>
<dbReference type="PROSITE" id="PS51914">
    <property type="entry name" value="MRH"/>
    <property type="match status" value="1"/>
</dbReference>
<dbReference type="GO" id="GO:0030968">
    <property type="term" value="P:endoplasmic reticulum unfolded protein response"/>
    <property type="evidence" value="ECO:0007669"/>
    <property type="project" value="InterPro"/>
</dbReference>
<dbReference type="Proteomes" id="UP000812966">
    <property type="component" value="Unassembled WGS sequence"/>
</dbReference>
<proteinExistence type="inferred from homology"/>
<dbReference type="GO" id="GO:0030246">
    <property type="term" value="F:carbohydrate binding"/>
    <property type="evidence" value="ECO:0007669"/>
    <property type="project" value="UniProtKB-KW"/>
</dbReference>
<evidence type="ECO:0000256" key="7">
    <source>
        <dbReference type="ARBA" id="ARBA00023157"/>
    </source>
</evidence>
<evidence type="ECO:0000256" key="2">
    <source>
        <dbReference type="ARBA" id="ARBA00009918"/>
    </source>
</evidence>
<dbReference type="SUPFAM" id="SSF50911">
    <property type="entry name" value="Mannose 6-phosphate receptor domain"/>
    <property type="match status" value="1"/>
</dbReference>
<feature type="domain" description="MRH" evidence="11">
    <location>
        <begin position="158"/>
        <end position="331"/>
    </location>
</feature>
<keyword evidence="7" id="KW-1015">Disulfide bond</keyword>
<keyword evidence="6" id="KW-0256">Endoplasmic reticulum</keyword>
<accession>A0A8K0NTW4</accession>
<evidence type="ECO:0000256" key="10">
    <source>
        <dbReference type="SAM" id="SignalP"/>
    </source>
</evidence>
<feature type="coiled-coil region" evidence="8">
    <location>
        <begin position="509"/>
        <end position="536"/>
    </location>
</feature>
<dbReference type="InterPro" id="IPR012913">
    <property type="entry name" value="OS9-like_dom"/>
</dbReference>
<dbReference type="Pfam" id="PF07915">
    <property type="entry name" value="PRKCSH"/>
    <property type="match status" value="1"/>
</dbReference>
<comment type="subcellular location">
    <subcellularLocation>
        <location evidence="1">Endoplasmic reticulum membrane</location>
        <topology evidence="1">Peripheral membrane protein</topology>
        <orientation evidence="1">Lumenal side</orientation>
    </subcellularLocation>
</comment>
<evidence type="ECO:0000256" key="1">
    <source>
        <dbReference type="ARBA" id="ARBA00004367"/>
    </source>
</evidence>
<feature type="region of interest" description="Disordered" evidence="9">
    <location>
        <begin position="124"/>
        <end position="144"/>
    </location>
</feature>
<feature type="chain" id="PRO_5035441065" description="Protein OS-9 homolog" evidence="10">
    <location>
        <begin position="26"/>
        <end position="539"/>
    </location>
</feature>
<keyword evidence="4 10" id="KW-0732">Signal</keyword>
<keyword evidence="5" id="KW-0430">Lectin</keyword>
<comment type="caution">
    <text evidence="12">The sequence shown here is derived from an EMBL/GenBank/DDBJ whole genome shotgun (WGS) entry which is preliminary data.</text>
</comment>
<dbReference type="PANTHER" id="PTHR15414:SF0">
    <property type="entry name" value="ENDOPLASMIC RETICULUM LECTIN 1"/>
    <property type="match status" value="1"/>
</dbReference>
<evidence type="ECO:0000256" key="8">
    <source>
        <dbReference type="SAM" id="Coils"/>
    </source>
</evidence>
<dbReference type="PANTHER" id="PTHR15414">
    <property type="entry name" value="OS-9-RELATED"/>
    <property type="match status" value="1"/>
</dbReference>
<evidence type="ECO:0000256" key="6">
    <source>
        <dbReference type="ARBA" id="ARBA00022824"/>
    </source>
</evidence>
<feature type="compositionally biased region" description="Basic and acidic residues" evidence="9">
    <location>
        <begin position="127"/>
        <end position="144"/>
    </location>
</feature>
<keyword evidence="8" id="KW-0175">Coiled coil</keyword>
<dbReference type="GO" id="GO:0005789">
    <property type="term" value="C:endoplasmic reticulum membrane"/>
    <property type="evidence" value="ECO:0007669"/>
    <property type="project" value="UniProtKB-SubCell"/>
</dbReference>
<feature type="region of interest" description="Disordered" evidence="9">
    <location>
        <begin position="223"/>
        <end position="260"/>
    </location>
</feature>
<sequence length="539" mass="60581">MYHIIPINTLFFLVLLASQPGNVHAALQHRPVSSFPIDTFASPKFGVSFLNHRPIGRKEADLWQRGLRGTAGTASKGELAAARDETGSHGGGRPHLSDLSRNRTTGSTEDHDYLCALPVVPKSSSVDTDKKAKEKQDGDKDVSPDALDVFRHLEPLDGHCLYHRQGWFTYAYCHNSHIRQFREAASTPALPASKPVEDTPKWKEWSRQASYLTQKIRHRRSRSLWTPRSIPRSRTSASKATDHSDSESNAPSATPDEEFVRQSLSIHSNAQARYLVEVWEGGTVCDMTGKARKIEVEFHCGGDGPDGIVGVKEIATCQYIMTIKTPRICNIPGFFVPSASLGPLHQIQCRRIVQDNHLHMLTTAHVHNANEDVRAPPGWHTDRRAFKAAHALPALEKEKVSRATSEADFEVIIPGVGGQPPQRIVKPAKLRKKQSNGDAGDARNAGKEALAEQRAAVIKKRAVARERKAEQTTLQQEIRRSVDEDWETYYFVRLARWVGYYKKGGDREKKDKQFLYETLEEEVRRLQAEEDAQRRKMET</sequence>
<evidence type="ECO:0000256" key="4">
    <source>
        <dbReference type="ARBA" id="ARBA00022729"/>
    </source>
</evidence>